<gene>
    <name evidence="2" type="primary">Necator_chrIV.g15276</name>
    <name evidence="2" type="ORF">RB195_001981</name>
</gene>
<evidence type="ECO:0000256" key="1">
    <source>
        <dbReference type="SAM" id="MobiDB-lite"/>
    </source>
</evidence>
<dbReference type="Proteomes" id="UP001303046">
    <property type="component" value="Unassembled WGS sequence"/>
</dbReference>
<sequence>MVSIRFQPLSPPHRFRARPLAQRLMSDSERDLDSESKLKCGNVDEDCEKVVSHVACVTLESDSLPETPNMPRAVRKKKRLVRRPRGYKMDVDPQPSTSQSKPDSRMDWDGAESCISSTSESDGGNCAADADDEQSDWVGYAPSVTEGDFGGEKEIKGGFMKSLYRWMQTANFKSICLYQLSRYLVVKKDPVEERRTRRLQQKLQMSQLQRRLERFALEGGRGEMGIEFHIKGRPNSIQFNRMLLHYRLEVVKRQRGTVVIRKKSNPCNKVPEIE</sequence>
<evidence type="ECO:0000313" key="3">
    <source>
        <dbReference type="Proteomes" id="UP001303046"/>
    </source>
</evidence>
<feature type="region of interest" description="Disordered" evidence="1">
    <location>
        <begin position="76"/>
        <end position="132"/>
    </location>
</feature>
<protein>
    <submittedName>
        <fullName evidence="2">Uncharacterized protein</fullName>
    </submittedName>
</protein>
<keyword evidence="3" id="KW-1185">Reference proteome</keyword>
<evidence type="ECO:0000313" key="2">
    <source>
        <dbReference type="EMBL" id="KAK6749697.1"/>
    </source>
</evidence>
<feature type="compositionally biased region" description="Basic residues" evidence="1">
    <location>
        <begin position="76"/>
        <end position="86"/>
    </location>
</feature>
<organism evidence="2 3">
    <name type="scientific">Necator americanus</name>
    <name type="common">Human hookworm</name>
    <dbReference type="NCBI Taxonomy" id="51031"/>
    <lineage>
        <taxon>Eukaryota</taxon>
        <taxon>Metazoa</taxon>
        <taxon>Ecdysozoa</taxon>
        <taxon>Nematoda</taxon>
        <taxon>Chromadorea</taxon>
        <taxon>Rhabditida</taxon>
        <taxon>Rhabditina</taxon>
        <taxon>Rhabditomorpha</taxon>
        <taxon>Strongyloidea</taxon>
        <taxon>Ancylostomatidae</taxon>
        <taxon>Bunostominae</taxon>
        <taxon>Necator</taxon>
    </lineage>
</organism>
<name>A0ABR1DH52_NECAM</name>
<proteinExistence type="predicted"/>
<reference evidence="2 3" key="1">
    <citation type="submission" date="2023-08" db="EMBL/GenBank/DDBJ databases">
        <title>A Necator americanus chromosomal reference genome.</title>
        <authorList>
            <person name="Ilik V."/>
            <person name="Petrzelkova K.J."/>
            <person name="Pardy F."/>
            <person name="Fuh T."/>
            <person name="Niatou-Singa F.S."/>
            <person name="Gouil Q."/>
            <person name="Baker L."/>
            <person name="Ritchie M.E."/>
            <person name="Jex A.R."/>
            <person name="Gazzola D."/>
            <person name="Li H."/>
            <person name="Toshio Fujiwara R."/>
            <person name="Zhan B."/>
            <person name="Aroian R.V."/>
            <person name="Pafco B."/>
            <person name="Schwarz E.M."/>
        </authorList>
    </citation>
    <scope>NUCLEOTIDE SEQUENCE [LARGE SCALE GENOMIC DNA]</scope>
    <source>
        <strain evidence="2 3">Aroian</strain>
        <tissue evidence="2">Whole animal</tissue>
    </source>
</reference>
<accession>A0ABR1DH52</accession>
<comment type="caution">
    <text evidence="2">The sequence shown here is derived from an EMBL/GenBank/DDBJ whole genome shotgun (WGS) entry which is preliminary data.</text>
</comment>
<dbReference type="EMBL" id="JAVFWL010000004">
    <property type="protein sequence ID" value="KAK6749697.1"/>
    <property type="molecule type" value="Genomic_DNA"/>
</dbReference>